<evidence type="ECO:0000313" key="2">
    <source>
        <dbReference type="Proteomes" id="UP000266673"/>
    </source>
</evidence>
<proteinExistence type="predicted"/>
<dbReference type="OrthoDB" id="2351154at2759"/>
<evidence type="ECO:0000313" key="1">
    <source>
        <dbReference type="EMBL" id="RIB00654.1"/>
    </source>
</evidence>
<gene>
    <name evidence="1" type="ORF">C2G38_2233530</name>
</gene>
<evidence type="ECO:0008006" key="3">
    <source>
        <dbReference type="Google" id="ProtNLM"/>
    </source>
</evidence>
<name>A0A397TS83_9GLOM</name>
<dbReference type="Proteomes" id="UP000266673">
    <property type="component" value="Unassembled WGS sequence"/>
</dbReference>
<dbReference type="EMBL" id="QKWP01003833">
    <property type="protein sequence ID" value="RIB00654.1"/>
    <property type="molecule type" value="Genomic_DNA"/>
</dbReference>
<accession>A0A397TS83</accession>
<dbReference type="AlphaFoldDB" id="A0A397TS83"/>
<reference evidence="1 2" key="1">
    <citation type="submission" date="2018-06" db="EMBL/GenBank/DDBJ databases">
        <title>Comparative genomics reveals the genomic features of Rhizophagus irregularis, R. cerebriforme, R. diaphanum and Gigaspora rosea, and their symbiotic lifestyle signature.</title>
        <authorList>
            <person name="Morin E."/>
            <person name="San Clemente H."/>
            <person name="Chen E.C.H."/>
            <person name="De La Providencia I."/>
            <person name="Hainaut M."/>
            <person name="Kuo A."/>
            <person name="Kohler A."/>
            <person name="Murat C."/>
            <person name="Tang N."/>
            <person name="Roy S."/>
            <person name="Loubradou J."/>
            <person name="Henrissat B."/>
            <person name="Grigoriev I.V."/>
            <person name="Corradi N."/>
            <person name="Roux C."/>
            <person name="Martin F.M."/>
        </authorList>
    </citation>
    <scope>NUCLEOTIDE SEQUENCE [LARGE SCALE GENOMIC DNA]</scope>
    <source>
        <strain evidence="1 2">DAOM 194757</strain>
    </source>
</reference>
<comment type="caution">
    <text evidence="1">The sequence shown here is derived from an EMBL/GenBank/DDBJ whole genome shotgun (WGS) entry which is preliminary data.</text>
</comment>
<keyword evidence="2" id="KW-1185">Reference proteome</keyword>
<organism evidence="1 2">
    <name type="scientific">Gigaspora rosea</name>
    <dbReference type="NCBI Taxonomy" id="44941"/>
    <lineage>
        <taxon>Eukaryota</taxon>
        <taxon>Fungi</taxon>
        <taxon>Fungi incertae sedis</taxon>
        <taxon>Mucoromycota</taxon>
        <taxon>Glomeromycotina</taxon>
        <taxon>Glomeromycetes</taxon>
        <taxon>Diversisporales</taxon>
        <taxon>Gigasporaceae</taxon>
        <taxon>Gigaspora</taxon>
    </lineage>
</organism>
<sequence>MGDMLELMDIIFNNLKNDLNSLYSCVLVIQHWCKMSIPILWQNPFSFNQKPLFISEYFSSLDKDEIYILKGYGINLEISRKLFNYAKFLKDLDLFLSWRRYPTKFYGIISGLECQKNSLQEVIIKKCAYNKEFEVVDCPIDVHTIPLILEKSGLLLQRLRFISKNSDDIDEELFFLEALNLQKLQFLTLMCNIDDLPEEEMKIRTMKFAEILLSTLEYLDLVDK</sequence>
<protein>
    <recommendedName>
        <fullName evidence="3">F-box domain-containing protein</fullName>
    </recommendedName>
</protein>